<organism evidence="2 3">
    <name type="scientific">Candidatus Kaiserbacteria bacterium RIFCSPLOWO2_12_FULL_45_26</name>
    <dbReference type="NCBI Taxonomy" id="1798525"/>
    <lineage>
        <taxon>Bacteria</taxon>
        <taxon>Candidatus Kaiseribacteriota</taxon>
    </lineage>
</organism>
<evidence type="ECO:0000256" key="1">
    <source>
        <dbReference type="SAM" id="Phobius"/>
    </source>
</evidence>
<name>A0A1F6FGA5_9BACT</name>
<protein>
    <recommendedName>
        <fullName evidence="4">DUF1616 domain-containing protein</fullName>
    </recommendedName>
</protein>
<feature type="transmembrane region" description="Helical" evidence="1">
    <location>
        <begin position="142"/>
        <end position="160"/>
    </location>
</feature>
<proteinExistence type="predicted"/>
<dbReference type="Proteomes" id="UP000177325">
    <property type="component" value="Unassembled WGS sequence"/>
</dbReference>
<dbReference type="AlphaFoldDB" id="A0A1F6FGA5"/>
<sequence length="279" mass="29686">MIEFLIALLVVGLFAWPKLVKLLPRQATPATPAAQTGAGNPPAPAAPSTPVSKRVKWIVGGVIGILILALIWQALPTVSTPEQVASVSWFYNLMSYLDVSNTTFGKPVAELVGVTLAPFVLAIAAVALAVAVFYLVHWGGGVMVAFAIVLMLAIGFYWGLKAYVQGDTSSRPVPVDFRRANVGETVTVRMELMTTAVVKLRMAIKGRDNGVFWACPITTTPAKLPFAPKFKVAAGAYNTENHIVLTQASKAELIENGTTAIEVTFQLAVAPDNPCANLL</sequence>
<dbReference type="EMBL" id="MFMM01000001">
    <property type="protein sequence ID" value="OGG84888.1"/>
    <property type="molecule type" value="Genomic_DNA"/>
</dbReference>
<reference evidence="2 3" key="1">
    <citation type="journal article" date="2016" name="Nat. Commun.">
        <title>Thousands of microbial genomes shed light on interconnected biogeochemical processes in an aquifer system.</title>
        <authorList>
            <person name="Anantharaman K."/>
            <person name="Brown C.T."/>
            <person name="Hug L.A."/>
            <person name="Sharon I."/>
            <person name="Castelle C.J."/>
            <person name="Probst A.J."/>
            <person name="Thomas B.C."/>
            <person name="Singh A."/>
            <person name="Wilkins M.J."/>
            <person name="Karaoz U."/>
            <person name="Brodie E.L."/>
            <person name="Williams K.H."/>
            <person name="Hubbard S.S."/>
            <person name="Banfield J.F."/>
        </authorList>
    </citation>
    <scope>NUCLEOTIDE SEQUENCE [LARGE SCALE GENOMIC DNA]</scope>
</reference>
<accession>A0A1F6FGA5</accession>
<gene>
    <name evidence="2" type="ORF">A3G90_02325</name>
</gene>
<keyword evidence="1" id="KW-0812">Transmembrane</keyword>
<evidence type="ECO:0008006" key="4">
    <source>
        <dbReference type="Google" id="ProtNLM"/>
    </source>
</evidence>
<keyword evidence="1" id="KW-0472">Membrane</keyword>
<evidence type="ECO:0000313" key="2">
    <source>
        <dbReference type="EMBL" id="OGG84888.1"/>
    </source>
</evidence>
<keyword evidence="1" id="KW-1133">Transmembrane helix</keyword>
<feature type="transmembrane region" description="Helical" evidence="1">
    <location>
        <begin position="111"/>
        <end position="136"/>
    </location>
</feature>
<feature type="transmembrane region" description="Helical" evidence="1">
    <location>
        <begin position="57"/>
        <end position="75"/>
    </location>
</feature>
<comment type="caution">
    <text evidence="2">The sequence shown here is derived from an EMBL/GenBank/DDBJ whole genome shotgun (WGS) entry which is preliminary data.</text>
</comment>
<evidence type="ECO:0000313" key="3">
    <source>
        <dbReference type="Proteomes" id="UP000177325"/>
    </source>
</evidence>